<dbReference type="AlphaFoldDB" id="A0A1G9DAS2"/>
<protein>
    <submittedName>
        <fullName evidence="2">DUF218 domain-containing protein</fullName>
    </submittedName>
</protein>
<dbReference type="RefSeq" id="WP_092599289.1">
    <property type="nucleotide sequence ID" value="NZ_FNFI01000011.1"/>
</dbReference>
<sequence>MSYENKTLIVYLDGDYRRFKAVADIYQKFDYDQAHILITSFNDDNELRGTKDLLNSSYDYIDERHILTEYFSTTTYNNAVEIQQILSRLDYSHVIIVTSQYHIFRTRMIFNKVFNGSRNLKFIGVNHQTTLLEYSSEAVKLVLYLLRNYKFFTKDKLLYNKSRYRRVSRLRYQ</sequence>
<dbReference type="Proteomes" id="UP000242700">
    <property type="component" value="Unassembled WGS sequence"/>
</dbReference>
<evidence type="ECO:0000313" key="3">
    <source>
        <dbReference type="Proteomes" id="UP000242700"/>
    </source>
</evidence>
<dbReference type="EMBL" id="FNFI01000011">
    <property type="protein sequence ID" value="SDK60989.1"/>
    <property type="molecule type" value="Genomic_DNA"/>
</dbReference>
<gene>
    <name evidence="2" type="ORF">SAMN05216187_11162</name>
</gene>
<dbReference type="OrthoDB" id="4772924at2"/>
<proteinExistence type="predicted"/>
<dbReference type="CDD" id="cd06259">
    <property type="entry name" value="YdcF-like"/>
    <property type="match status" value="1"/>
</dbReference>
<feature type="domain" description="DUF218" evidence="1">
    <location>
        <begin position="17"/>
        <end position="121"/>
    </location>
</feature>
<accession>A0A1G9DAS2</accession>
<name>A0A1G9DAS2_9STAP</name>
<dbReference type="InterPro" id="IPR051599">
    <property type="entry name" value="Cell_Envelope_Assoc"/>
</dbReference>
<dbReference type="GO" id="GO:0005886">
    <property type="term" value="C:plasma membrane"/>
    <property type="evidence" value="ECO:0007669"/>
    <property type="project" value="TreeGrafter"/>
</dbReference>
<evidence type="ECO:0000259" key="1">
    <source>
        <dbReference type="Pfam" id="PF02698"/>
    </source>
</evidence>
<dbReference type="PANTHER" id="PTHR30336">
    <property type="entry name" value="INNER MEMBRANE PROTEIN, PROBABLE PERMEASE"/>
    <property type="match status" value="1"/>
</dbReference>
<dbReference type="Gene3D" id="3.40.50.620">
    <property type="entry name" value="HUPs"/>
    <property type="match status" value="1"/>
</dbReference>
<dbReference type="Pfam" id="PF02698">
    <property type="entry name" value="DUF218"/>
    <property type="match status" value="1"/>
</dbReference>
<dbReference type="InterPro" id="IPR014729">
    <property type="entry name" value="Rossmann-like_a/b/a_fold"/>
</dbReference>
<evidence type="ECO:0000313" key="2">
    <source>
        <dbReference type="EMBL" id="SDK60989.1"/>
    </source>
</evidence>
<dbReference type="PANTHER" id="PTHR30336:SF20">
    <property type="entry name" value="DUF218 DOMAIN-CONTAINING PROTEIN"/>
    <property type="match status" value="1"/>
</dbReference>
<dbReference type="STRING" id="586411.SAMN05216187_11162"/>
<dbReference type="InterPro" id="IPR003848">
    <property type="entry name" value="DUF218"/>
</dbReference>
<organism evidence="2 3">
    <name type="scientific">Jeotgalicoccus aerolatus</name>
    <dbReference type="NCBI Taxonomy" id="709510"/>
    <lineage>
        <taxon>Bacteria</taxon>
        <taxon>Bacillati</taxon>
        <taxon>Bacillota</taxon>
        <taxon>Bacilli</taxon>
        <taxon>Bacillales</taxon>
        <taxon>Staphylococcaceae</taxon>
        <taxon>Jeotgalicoccus</taxon>
    </lineage>
</organism>
<reference evidence="3" key="1">
    <citation type="submission" date="2016-10" db="EMBL/GenBank/DDBJ databases">
        <authorList>
            <person name="Varghese N."/>
            <person name="Submissions S."/>
        </authorList>
    </citation>
    <scope>NUCLEOTIDE SEQUENCE [LARGE SCALE GENOMIC DNA]</scope>
    <source>
        <strain evidence="3">CGMCC 1.8911</strain>
    </source>
</reference>